<feature type="coiled-coil region" evidence="3">
    <location>
        <begin position="198"/>
        <end position="233"/>
    </location>
</feature>
<keyword evidence="5" id="KW-1185">Reference proteome</keyword>
<reference evidence="4 5" key="1">
    <citation type="submission" date="2016-03" db="EMBL/GenBank/DDBJ databases">
        <authorList>
            <person name="Heylen K."/>
            <person name="De Vos P."/>
            <person name="Vekeman B."/>
        </authorList>
    </citation>
    <scope>NUCLEOTIDE SEQUENCE [LARGE SCALE GENOMIC DNA]</scope>
    <source>
        <strain evidence="4 5">R-49807</strain>
    </source>
</reference>
<accession>A0AA91DG21</accession>
<dbReference type="InterPro" id="IPR044946">
    <property type="entry name" value="Restrct_endonuc_typeI_TRD_sf"/>
</dbReference>
<keyword evidence="1" id="KW-0680">Restriction system</keyword>
<dbReference type="EMBL" id="LUUL01000023">
    <property type="protein sequence ID" value="OAI29863.1"/>
    <property type="molecule type" value="Genomic_DNA"/>
</dbReference>
<keyword evidence="3" id="KW-0175">Coiled coil</keyword>
<evidence type="ECO:0000313" key="4">
    <source>
        <dbReference type="EMBL" id="OAI29863.1"/>
    </source>
</evidence>
<dbReference type="GO" id="GO:0003677">
    <property type="term" value="F:DNA binding"/>
    <property type="evidence" value="ECO:0007669"/>
    <property type="project" value="UniProtKB-KW"/>
</dbReference>
<dbReference type="SUPFAM" id="SSF116734">
    <property type="entry name" value="DNA methylase specificity domain"/>
    <property type="match status" value="1"/>
</dbReference>
<dbReference type="GO" id="GO:0009307">
    <property type="term" value="P:DNA restriction-modification system"/>
    <property type="evidence" value="ECO:0007669"/>
    <property type="project" value="UniProtKB-KW"/>
</dbReference>
<dbReference type="Gene3D" id="3.90.220.20">
    <property type="entry name" value="DNA methylase specificity domains"/>
    <property type="match status" value="2"/>
</dbReference>
<evidence type="ECO:0000256" key="3">
    <source>
        <dbReference type="SAM" id="Coils"/>
    </source>
</evidence>
<keyword evidence="2" id="KW-0238">DNA-binding</keyword>
<dbReference type="Proteomes" id="UP000077734">
    <property type="component" value="Unassembled WGS sequence"/>
</dbReference>
<sequence>MLLRALSLENWQVPEPLSYIRNSSEAFLAGRLDAEFFNPGIDQLLKRLSCDSLKIRDVAPARKERFTPNETDEFHYIEIGTLNNDGTAQAQCLPQREAPSRATQYVRSHDVITSTVRPNRRLSASISEQQDGFVCSSGFVVLQPKHISGDVLLTYLRLPLICRLMDLYTSASMYPAISESDLLNLPIPKFSIATEKAVEQSLKSARQAKQRAAQLLEAAKRAVEIANEQSEAEALAYLRCR</sequence>
<proteinExistence type="predicted"/>
<evidence type="ECO:0000256" key="1">
    <source>
        <dbReference type="ARBA" id="ARBA00022747"/>
    </source>
</evidence>
<evidence type="ECO:0000313" key="5">
    <source>
        <dbReference type="Proteomes" id="UP000077734"/>
    </source>
</evidence>
<comment type="caution">
    <text evidence="4">The sequence shown here is derived from an EMBL/GenBank/DDBJ whole genome shotgun (WGS) entry which is preliminary data.</text>
</comment>
<evidence type="ECO:0008006" key="6">
    <source>
        <dbReference type="Google" id="ProtNLM"/>
    </source>
</evidence>
<protein>
    <recommendedName>
        <fullName evidence="6">Type I restriction modification DNA specificity domain-containing protein</fullName>
    </recommendedName>
</protein>
<name>A0AA91DG21_9GAMM</name>
<evidence type="ECO:0000256" key="2">
    <source>
        <dbReference type="ARBA" id="ARBA00023125"/>
    </source>
</evidence>
<organism evidence="4 5">
    <name type="scientific">Methylomonas koyamae</name>
    <dbReference type="NCBI Taxonomy" id="702114"/>
    <lineage>
        <taxon>Bacteria</taxon>
        <taxon>Pseudomonadati</taxon>
        <taxon>Pseudomonadota</taxon>
        <taxon>Gammaproteobacteria</taxon>
        <taxon>Methylococcales</taxon>
        <taxon>Methylococcaceae</taxon>
        <taxon>Methylomonas</taxon>
    </lineage>
</organism>
<dbReference type="AlphaFoldDB" id="A0AA91DG21"/>
<gene>
    <name evidence="4" type="ORF">A1356_03525</name>
</gene>